<organism evidence="1 2">
    <name type="scientific">Sulfurospirillum halorespirans DSM 13726</name>
    <dbReference type="NCBI Taxonomy" id="1193502"/>
    <lineage>
        <taxon>Bacteria</taxon>
        <taxon>Pseudomonadati</taxon>
        <taxon>Campylobacterota</taxon>
        <taxon>Epsilonproteobacteria</taxon>
        <taxon>Campylobacterales</taxon>
        <taxon>Sulfurospirillaceae</taxon>
        <taxon>Sulfurospirillum</taxon>
    </lineage>
</organism>
<evidence type="ECO:0000313" key="1">
    <source>
        <dbReference type="EMBL" id="AOO65319.1"/>
    </source>
</evidence>
<evidence type="ECO:0000313" key="2">
    <source>
        <dbReference type="Proteomes" id="UP000094609"/>
    </source>
</evidence>
<proteinExistence type="predicted"/>
<sequence length="99" mass="11630">MHYFKKELQEVDVLNQIRCDVCGEHYESNSLHKELIHSEHTFGYDGALLEDISRLNMDICEKCLYDWVKSHGLYHSVITPSYDLGDKKQENLNDTLLKK</sequence>
<name>A0A1D7TJZ2_9BACT</name>
<dbReference type="PATRIC" id="fig|1193502.14.peg.1567"/>
<protein>
    <submittedName>
        <fullName evidence="1">Uncharacterized protein</fullName>
    </submittedName>
</protein>
<dbReference type="RefSeq" id="WP_025344716.1">
    <property type="nucleotide sequence ID" value="NZ_CP017111.1"/>
</dbReference>
<gene>
    <name evidence="1" type="ORF">SHALO_1544</name>
</gene>
<accession>A0A1D7TJZ2</accession>
<dbReference type="Proteomes" id="UP000094609">
    <property type="component" value="Chromosome"/>
</dbReference>
<keyword evidence="2" id="KW-1185">Reference proteome</keyword>
<dbReference type="KEGG" id="shal:SHALO_1544"/>
<dbReference type="EMBL" id="CP017111">
    <property type="protein sequence ID" value="AOO65319.1"/>
    <property type="molecule type" value="Genomic_DNA"/>
</dbReference>
<dbReference type="AlphaFoldDB" id="A0A1D7TJZ2"/>
<reference evidence="2" key="1">
    <citation type="submission" date="2016-08" db="EMBL/GenBank/DDBJ databases">
        <title>Complete genome sequence of the organohalide-respiring Epsilonproteobacterium Sulfurospirillum halorespirans.</title>
        <authorList>
            <person name="Goris T."/>
            <person name="Zimmermann J."/>
            <person name="Schenz B."/>
            <person name="Lemos M."/>
            <person name="Hackermueller J."/>
            <person name="Diekert G."/>
        </authorList>
    </citation>
    <scope>NUCLEOTIDE SEQUENCE [LARGE SCALE GENOMIC DNA]</scope>
    <source>
        <strain>DSM 13726</strain>
        <strain evidence="2">PCE-M2</strain>
    </source>
</reference>